<name>A0A9W7AU78_9STRA</name>
<protein>
    <submittedName>
        <fullName evidence="2">Uncharacterized protein</fullName>
    </submittedName>
</protein>
<sequence length="399" mass="43817">MPFWTSFTLFSFCDPTSPDLRSPSPIISPNYNPNFTFPAGDETKEAIAGNPLINARDTLADEGTSLIEEVVIIEEGSSDECESDGDGEVFIPKTPLSPCAPPTSYLPEPPNTTSNQSIPQNLPQPPSPSLTPKLHPHSILKPPPSLPPKKRTIITPPPTKPSTTKKLTFNPSATVTLVPPLKTPSDWDGVTFSTSDIWWSRPDYDLFRRTSLMLARSSGESVWSEKKKWWCQLGHSRRGLEHVVDKSEGEARQGIVRRVIKQVLEEQKQCSQHCLNPSSKARRISSTSSRYSKPSLNRARTQGINDYVAMKDILLYDDGPGLDVSVHKKLPEQEVVRMVVEVEGSPEGSPESTPTSSPKDVVESLGEDKKDRRKRISTAAKGFGQDDGARLALIVGGGI</sequence>
<evidence type="ECO:0000256" key="1">
    <source>
        <dbReference type="SAM" id="MobiDB-lite"/>
    </source>
</evidence>
<dbReference type="Proteomes" id="UP001165122">
    <property type="component" value="Unassembled WGS sequence"/>
</dbReference>
<feature type="compositionally biased region" description="Low complexity" evidence="1">
    <location>
        <begin position="130"/>
        <end position="140"/>
    </location>
</feature>
<evidence type="ECO:0000313" key="3">
    <source>
        <dbReference type="Proteomes" id="UP001165122"/>
    </source>
</evidence>
<feature type="region of interest" description="Disordered" evidence="1">
    <location>
        <begin position="342"/>
        <end position="381"/>
    </location>
</feature>
<dbReference type="AlphaFoldDB" id="A0A9W7AU78"/>
<keyword evidence="3" id="KW-1185">Reference proteome</keyword>
<feature type="compositionally biased region" description="Basic and acidic residues" evidence="1">
    <location>
        <begin position="360"/>
        <end position="370"/>
    </location>
</feature>
<feature type="compositionally biased region" description="Acidic residues" evidence="1">
    <location>
        <begin position="76"/>
        <end position="87"/>
    </location>
</feature>
<gene>
    <name evidence="2" type="ORF">TrLO_g4384</name>
</gene>
<organism evidence="2 3">
    <name type="scientific">Triparma laevis f. longispina</name>
    <dbReference type="NCBI Taxonomy" id="1714387"/>
    <lineage>
        <taxon>Eukaryota</taxon>
        <taxon>Sar</taxon>
        <taxon>Stramenopiles</taxon>
        <taxon>Ochrophyta</taxon>
        <taxon>Bolidophyceae</taxon>
        <taxon>Parmales</taxon>
        <taxon>Triparmaceae</taxon>
        <taxon>Triparma</taxon>
    </lineage>
</organism>
<feature type="region of interest" description="Disordered" evidence="1">
    <location>
        <begin position="76"/>
        <end position="167"/>
    </location>
</feature>
<evidence type="ECO:0000313" key="2">
    <source>
        <dbReference type="EMBL" id="GMH75592.1"/>
    </source>
</evidence>
<accession>A0A9W7AU78</accession>
<feature type="compositionally biased region" description="Low complexity" evidence="1">
    <location>
        <begin position="342"/>
        <end position="358"/>
    </location>
</feature>
<dbReference type="EMBL" id="BRXW01000731">
    <property type="protein sequence ID" value="GMH75592.1"/>
    <property type="molecule type" value="Genomic_DNA"/>
</dbReference>
<reference evidence="3" key="1">
    <citation type="journal article" date="2023" name="Commun. Biol.">
        <title>Genome analysis of Parmales, the sister group of diatoms, reveals the evolutionary specialization of diatoms from phago-mixotrophs to photoautotrophs.</title>
        <authorList>
            <person name="Ban H."/>
            <person name="Sato S."/>
            <person name="Yoshikawa S."/>
            <person name="Yamada K."/>
            <person name="Nakamura Y."/>
            <person name="Ichinomiya M."/>
            <person name="Sato N."/>
            <person name="Blanc-Mathieu R."/>
            <person name="Endo H."/>
            <person name="Kuwata A."/>
            <person name="Ogata H."/>
        </authorList>
    </citation>
    <scope>NUCLEOTIDE SEQUENCE [LARGE SCALE GENOMIC DNA]</scope>
    <source>
        <strain evidence="3">NIES 3700</strain>
    </source>
</reference>
<dbReference type="OrthoDB" id="46597at2759"/>
<proteinExistence type="predicted"/>
<feature type="region of interest" description="Disordered" evidence="1">
    <location>
        <begin position="274"/>
        <end position="297"/>
    </location>
</feature>
<comment type="caution">
    <text evidence="2">The sequence shown here is derived from an EMBL/GenBank/DDBJ whole genome shotgun (WGS) entry which is preliminary data.</text>
</comment>